<reference evidence="3" key="1">
    <citation type="submission" date="2018-06" db="EMBL/GenBank/DDBJ databases">
        <authorList>
            <person name="Zhirakovskaya E."/>
        </authorList>
    </citation>
    <scope>NUCLEOTIDE SEQUENCE</scope>
</reference>
<evidence type="ECO:0000259" key="2">
    <source>
        <dbReference type="Pfam" id="PF02911"/>
    </source>
</evidence>
<dbReference type="SUPFAM" id="SSF50486">
    <property type="entry name" value="FMT C-terminal domain-like"/>
    <property type="match status" value="1"/>
</dbReference>
<accession>A0A3B1C9F5</accession>
<dbReference type="InterPro" id="IPR047180">
    <property type="entry name" value="HoxX-like"/>
</dbReference>
<dbReference type="Pfam" id="PF02911">
    <property type="entry name" value="Formyl_trans_C"/>
    <property type="match status" value="1"/>
</dbReference>
<dbReference type="Gene3D" id="3.90.226.10">
    <property type="entry name" value="2-enoyl-CoA Hydratase, Chain A, domain 1"/>
    <property type="match status" value="1"/>
</dbReference>
<feature type="domain" description="Formyl transferase N-terminal" evidence="1">
    <location>
        <begin position="39"/>
        <end position="142"/>
    </location>
</feature>
<dbReference type="SUPFAM" id="SSF53328">
    <property type="entry name" value="Formyltransferase"/>
    <property type="match status" value="1"/>
</dbReference>
<protein>
    <submittedName>
        <fullName evidence="3">Hydrogenase assembly protein HoxX</fullName>
    </submittedName>
</protein>
<dbReference type="PANTHER" id="PTHR43388:SF1">
    <property type="entry name" value="HYDROGENASE MATURATION FACTOR HOXX"/>
    <property type="match status" value="1"/>
</dbReference>
<organism evidence="3">
    <name type="scientific">hydrothermal vent metagenome</name>
    <dbReference type="NCBI Taxonomy" id="652676"/>
    <lineage>
        <taxon>unclassified sequences</taxon>
        <taxon>metagenomes</taxon>
        <taxon>ecological metagenomes</taxon>
    </lineage>
</organism>
<keyword evidence="3" id="KW-0371">Homeobox</keyword>
<dbReference type="GO" id="GO:0003824">
    <property type="term" value="F:catalytic activity"/>
    <property type="evidence" value="ECO:0007669"/>
    <property type="project" value="InterPro"/>
</dbReference>
<dbReference type="InterPro" id="IPR009188">
    <property type="entry name" value="NiFe-hyd_mat_HypX/HoxX"/>
</dbReference>
<dbReference type="CDD" id="cd06558">
    <property type="entry name" value="crotonase-like"/>
    <property type="match status" value="1"/>
</dbReference>
<dbReference type="AlphaFoldDB" id="A0A3B1C9F5"/>
<dbReference type="SUPFAM" id="SSF52096">
    <property type="entry name" value="ClpP/crotonase"/>
    <property type="match status" value="1"/>
</dbReference>
<gene>
    <name evidence="3" type="ORF">MNBD_GAMMA24-724</name>
</gene>
<name>A0A3B1C9F5_9ZZZZ</name>
<dbReference type="GO" id="GO:0003677">
    <property type="term" value="F:DNA binding"/>
    <property type="evidence" value="ECO:0007669"/>
    <property type="project" value="UniProtKB-KW"/>
</dbReference>
<evidence type="ECO:0000259" key="1">
    <source>
        <dbReference type="Pfam" id="PF00551"/>
    </source>
</evidence>
<evidence type="ECO:0000313" key="3">
    <source>
        <dbReference type="EMBL" id="VAX13477.1"/>
    </source>
</evidence>
<dbReference type="InterPro" id="IPR005793">
    <property type="entry name" value="Formyl_trans_C"/>
</dbReference>
<dbReference type="PANTHER" id="PTHR43388">
    <property type="entry name" value="HYDROGENASE MATURATION FACTOR HOXX"/>
    <property type="match status" value="1"/>
</dbReference>
<dbReference type="CDD" id="cd08650">
    <property type="entry name" value="FMT_core_HypX_N"/>
    <property type="match status" value="1"/>
</dbReference>
<proteinExistence type="predicted"/>
<dbReference type="EMBL" id="UOFZ01000119">
    <property type="protein sequence ID" value="VAX13477.1"/>
    <property type="molecule type" value="Genomic_DNA"/>
</dbReference>
<dbReference type="InterPro" id="IPR036477">
    <property type="entry name" value="Formyl_transf_N_sf"/>
</dbReference>
<dbReference type="PIRSF" id="PIRSF006787">
    <property type="entry name" value="Hydrgn_mat_HoxX"/>
    <property type="match status" value="1"/>
</dbReference>
<dbReference type="Gene3D" id="3.40.50.12230">
    <property type="match status" value="1"/>
</dbReference>
<dbReference type="InterPro" id="IPR029045">
    <property type="entry name" value="ClpP/crotonase-like_dom_sf"/>
</dbReference>
<dbReference type="CDD" id="cd08701">
    <property type="entry name" value="FMT_C_HypX"/>
    <property type="match status" value="1"/>
</dbReference>
<feature type="domain" description="Formyl transferase C-terminal" evidence="2">
    <location>
        <begin position="175"/>
        <end position="256"/>
    </location>
</feature>
<dbReference type="InterPro" id="IPR001753">
    <property type="entry name" value="Enoyl-CoA_hydra/iso"/>
</dbReference>
<dbReference type="InterPro" id="IPR002376">
    <property type="entry name" value="Formyl_transf_N"/>
</dbReference>
<dbReference type="InterPro" id="IPR011034">
    <property type="entry name" value="Formyl_transferase-like_C_sf"/>
</dbReference>
<dbReference type="Pfam" id="PF00378">
    <property type="entry name" value="ECH_1"/>
    <property type="match status" value="1"/>
</dbReference>
<dbReference type="Pfam" id="PF00551">
    <property type="entry name" value="Formyl_trans_N"/>
    <property type="match status" value="1"/>
</dbReference>
<sequence length="568" mass="64326">MRILFLTHAFNSLTQRLFVELQEHGHEVSVEYDINDALALEAVQLYQPDLILAPFLKRAIAETIWARYVCLIVHPGIVGDRGPSALDWAILNQEKRWGVTVLQANAEMDAGAVWAYVEFDMREASKASLYRNEITEAAIEAVLLAVARFQSGNFIPVALDYSDPKIRGKLQPLMRQSDRIIDWNRDNTETVLRKIRSADGFPGVRDNIFGRQLFLYDARPEKVLRGNAGDVIARCGAAICRASTDGAVWLGHLRDKQHAHPFKLPATNLLAEEVRSLPEITPDQDSGYQDIWYEEEGHVGYLHFPFYNGAMGTQQCQRLRQAYSEACQQSTRIIVLMGGPDYWSNGMHLNLIEAADSAADESWRNINAIDDLALAIINTDSHLTIAALQGNAGAGGVFLARAADEVWARKGVILNPHYKDMGNLYGSEYWTYLLPRYAGTENAKRIIQARLPMGTPEAQSLGLVNEIFDDDVQSFVGTVKRRAANMATVPAFSDRLQYKRKRRLADEMQKPLQDYREQELEHMQLNFYGFDPSYHVARYNFVYQVPRSRTPMTLAAHRRTAEHLRRVI</sequence>